<dbReference type="eggNOG" id="COG1703">
    <property type="taxonomic scope" value="Bacteria"/>
</dbReference>
<dbReference type="Gene3D" id="3.40.50.300">
    <property type="entry name" value="P-loop containing nucleotide triphosphate hydrolases"/>
    <property type="match status" value="1"/>
</dbReference>
<dbReference type="KEGG" id="cag:Cagg_1350"/>
<evidence type="ECO:0000256" key="1">
    <source>
        <dbReference type="ARBA" id="ARBA00009625"/>
    </source>
</evidence>
<keyword evidence="3" id="KW-1185">Reference proteome</keyword>
<dbReference type="GO" id="GO:0005737">
    <property type="term" value="C:cytoplasm"/>
    <property type="evidence" value="ECO:0007669"/>
    <property type="project" value="TreeGrafter"/>
</dbReference>
<dbReference type="InterPro" id="IPR027417">
    <property type="entry name" value="P-loop_NTPase"/>
</dbReference>
<accession>B8G8J5</accession>
<dbReference type="Gene3D" id="1.20.5.170">
    <property type="match status" value="1"/>
</dbReference>
<gene>
    <name evidence="2" type="ordered locus">Cagg_1350</name>
</gene>
<proteinExistence type="inferred from homology"/>
<dbReference type="STRING" id="326427.Cagg_1350"/>
<evidence type="ECO:0000313" key="2">
    <source>
        <dbReference type="EMBL" id="ACL24257.1"/>
    </source>
</evidence>
<dbReference type="EMBL" id="CP001337">
    <property type="protein sequence ID" value="ACL24257.1"/>
    <property type="molecule type" value="Genomic_DNA"/>
</dbReference>
<organism evidence="2 3">
    <name type="scientific">Chloroflexus aggregans (strain MD-66 / DSM 9485)</name>
    <dbReference type="NCBI Taxonomy" id="326427"/>
    <lineage>
        <taxon>Bacteria</taxon>
        <taxon>Bacillati</taxon>
        <taxon>Chloroflexota</taxon>
        <taxon>Chloroflexia</taxon>
        <taxon>Chloroflexales</taxon>
        <taxon>Chloroflexineae</taxon>
        <taxon>Chloroflexaceae</taxon>
        <taxon>Chloroflexus</taxon>
    </lineage>
</organism>
<dbReference type="OrthoDB" id="9778292at2"/>
<evidence type="ECO:0000313" key="3">
    <source>
        <dbReference type="Proteomes" id="UP000002508"/>
    </source>
</evidence>
<reference evidence="2" key="1">
    <citation type="submission" date="2008-12" db="EMBL/GenBank/DDBJ databases">
        <title>Complete sequence of Chloroflexus aggregans DSM 9485.</title>
        <authorList>
            <consortium name="US DOE Joint Genome Institute"/>
            <person name="Lucas S."/>
            <person name="Copeland A."/>
            <person name="Lapidus A."/>
            <person name="Glavina del Rio T."/>
            <person name="Dalin E."/>
            <person name="Tice H."/>
            <person name="Pitluck S."/>
            <person name="Foster B."/>
            <person name="Larimer F."/>
            <person name="Land M."/>
            <person name="Hauser L."/>
            <person name="Kyrpides N."/>
            <person name="Mikhailova N."/>
            <person name="Bryant D."/>
            <person name="Richardson P."/>
        </authorList>
    </citation>
    <scope>NUCLEOTIDE SEQUENCE</scope>
    <source>
        <strain evidence="2">DSM 9485</strain>
    </source>
</reference>
<dbReference type="Gene3D" id="1.10.287.130">
    <property type="match status" value="1"/>
</dbReference>
<dbReference type="GO" id="GO:0005525">
    <property type="term" value="F:GTP binding"/>
    <property type="evidence" value="ECO:0007669"/>
    <property type="project" value="InterPro"/>
</dbReference>
<dbReference type="NCBIfam" id="NF006958">
    <property type="entry name" value="PRK09435.1"/>
    <property type="match status" value="1"/>
</dbReference>
<name>B8G8J5_CHLAD</name>
<dbReference type="GO" id="GO:0003924">
    <property type="term" value="F:GTPase activity"/>
    <property type="evidence" value="ECO:0007669"/>
    <property type="project" value="InterPro"/>
</dbReference>
<protein>
    <submittedName>
        <fullName evidence="2">LAO/AO transport system ATPase</fullName>
    </submittedName>
</protein>
<comment type="similarity">
    <text evidence="1">Belongs to the SIMIBI class G3E GTPase family. ArgK/MeaB subfamily.</text>
</comment>
<dbReference type="NCBIfam" id="TIGR00750">
    <property type="entry name" value="lao"/>
    <property type="match status" value="1"/>
</dbReference>
<dbReference type="PANTHER" id="PTHR23408">
    <property type="entry name" value="METHYLMALONYL-COA MUTASE"/>
    <property type="match status" value="1"/>
</dbReference>
<dbReference type="HOGENOM" id="CLU_043725_2_2_0"/>
<dbReference type="CDD" id="cd03114">
    <property type="entry name" value="MMAA-like"/>
    <property type="match status" value="1"/>
</dbReference>
<sequence length="372" mass="39857">MTNNQPTAEEMPFALSVLAGIASRHDGLPGNAPASATTPTGPRRRQLSVEDYVNGVRNGDRAILARAITLIESNAPAHITQAQEVLRHLLPYTGGSLRVGITGVPGVGKSTFIEALGTMLCDQGHRVAVLAIDPSSSISRGSILGDKTRMERLARHPNAYIRPSPSGGSLGGVARKTRETLLLCEAAGFDIVLVETVGVGQSETAVRGMVDFFLLLMLAGAGDELQGIKKGVIELADALVVTKADGDNKPRAIAAQAEYRHALRYLTPATPGWKPPVRTCSAVTGEGIAAIWQEIERFRAEMTANGTFAARRREQARDWLYHLIDEQLRSLFFAHPVVRERLPTIEQAVVEGSLPVVSAVQELIAAIGRANQ</sequence>
<dbReference type="SUPFAM" id="SSF52540">
    <property type="entry name" value="P-loop containing nucleoside triphosphate hydrolases"/>
    <property type="match status" value="1"/>
</dbReference>
<dbReference type="RefSeq" id="WP_012616621.1">
    <property type="nucleotide sequence ID" value="NC_011831.1"/>
</dbReference>
<dbReference type="Pfam" id="PF03308">
    <property type="entry name" value="MeaB"/>
    <property type="match status" value="1"/>
</dbReference>
<dbReference type="AlphaFoldDB" id="B8G8J5"/>
<dbReference type="PANTHER" id="PTHR23408:SF3">
    <property type="entry name" value="METHYLMALONIC ACIDURIA TYPE A PROTEIN, MITOCHONDRIAL"/>
    <property type="match status" value="1"/>
</dbReference>
<dbReference type="Proteomes" id="UP000002508">
    <property type="component" value="Chromosome"/>
</dbReference>
<dbReference type="InterPro" id="IPR005129">
    <property type="entry name" value="GTPase_ArgK"/>
</dbReference>